<protein>
    <submittedName>
        <fullName evidence="2">Uncharacterized protein</fullName>
    </submittedName>
</protein>
<dbReference type="RefSeq" id="XP_033527225.1">
    <property type="nucleotide sequence ID" value="XM_033667516.1"/>
</dbReference>
<evidence type="ECO:0000313" key="3">
    <source>
        <dbReference type="Proteomes" id="UP000799771"/>
    </source>
</evidence>
<feature type="region of interest" description="Disordered" evidence="1">
    <location>
        <begin position="474"/>
        <end position="495"/>
    </location>
</feature>
<reference evidence="2" key="1">
    <citation type="journal article" date="2020" name="Stud. Mycol.">
        <title>101 Dothideomycetes genomes: a test case for predicting lifestyles and emergence of pathogens.</title>
        <authorList>
            <person name="Haridas S."/>
            <person name="Albert R."/>
            <person name="Binder M."/>
            <person name="Bloem J."/>
            <person name="Labutti K."/>
            <person name="Salamov A."/>
            <person name="Andreopoulos B."/>
            <person name="Baker S."/>
            <person name="Barry K."/>
            <person name="Bills G."/>
            <person name="Bluhm B."/>
            <person name="Cannon C."/>
            <person name="Castanera R."/>
            <person name="Culley D."/>
            <person name="Daum C."/>
            <person name="Ezra D."/>
            <person name="Gonzalez J."/>
            <person name="Henrissat B."/>
            <person name="Kuo A."/>
            <person name="Liang C."/>
            <person name="Lipzen A."/>
            <person name="Lutzoni F."/>
            <person name="Magnuson J."/>
            <person name="Mondo S."/>
            <person name="Nolan M."/>
            <person name="Ohm R."/>
            <person name="Pangilinan J."/>
            <person name="Park H.-J."/>
            <person name="Ramirez L."/>
            <person name="Alfaro M."/>
            <person name="Sun H."/>
            <person name="Tritt A."/>
            <person name="Yoshinaga Y."/>
            <person name="Zwiers L.-H."/>
            <person name="Turgeon B."/>
            <person name="Goodwin S."/>
            <person name="Spatafora J."/>
            <person name="Crous P."/>
            <person name="Grigoriev I."/>
        </authorList>
    </citation>
    <scope>NUCLEOTIDE SEQUENCE</scope>
    <source>
        <strain evidence="2">CBS 119687</strain>
    </source>
</reference>
<feature type="compositionally biased region" description="Polar residues" evidence="1">
    <location>
        <begin position="120"/>
        <end position="143"/>
    </location>
</feature>
<feature type="compositionally biased region" description="Low complexity" evidence="1">
    <location>
        <begin position="299"/>
        <end position="309"/>
    </location>
</feature>
<evidence type="ECO:0000313" key="2">
    <source>
        <dbReference type="EMBL" id="KAF2132838.1"/>
    </source>
</evidence>
<dbReference type="GeneID" id="54407948"/>
<keyword evidence="3" id="KW-1185">Reference proteome</keyword>
<feature type="compositionally biased region" description="Basic and acidic residues" evidence="1">
    <location>
        <begin position="159"/>
        <end position="168"/>
    </location>
</feature>
<evidence type="ECO:0000256" key="1">
    <source>
        <dbReference type="SAM" id="MobiDB-lite"/>
    </source>
</evidence>
<dbReference type="OrthoDB" id="4117770at2759"/>
<dbReference type="AlphaFoldDB" id="A0A6A6ANX0"/>
<gene>
    <name evidence="2" type="ORF">P153DRAFT_364101</name>
</gene>
<name>A0A6A6ANX0_9PLEO</name>
<feature type="compositionally biased region" description="Polar residues" evidence="1">
    <location>
        <begin position="169"/>
        <end position="230"/>
    </location>
</feature>
<dbReference type="Proteomes" id="UP000799771">
    <property type="component" value="Unassembled WGS sequence"/>
</dbReference>
<feature type="compositionally biased region" description="Pro residues" evidence="1">
    <location>
        <begin position="385"/>
        <end position="397"/>
    </location>
</feature>
<accession>A0A6A6ANX0</accession>
<feature type="region of interest" description="Disordered" evidence="1">
    <location>
        <begin position="1"/>
        <end position="98"/>
    </location>
</feature>
<proteinExistence type="predicted"/>
<feature type="region of interest" description="Disordered" evidence="1">
    <location>
        <begin position="116"/>
        <end position="407"/>
    </location>
</feature>
<organism evidence="2 3">
    <name type="scientific">Dothidotthia symphoricarpi CBS 119687</name>
    <dbReference type="NCBI Taxonomy" id="1392245"/>
    <lineage>
        <taxon>Eukaryota</taxon>
        <taxon>Fungi</taxon>
        <taxon>Dikarya</taxon>
        <taxon>Ascomycota</taxon>
        <taxon>Pezizomycotina</taxon>
        <taxon>Dothideomycetes</taxon>
        <taxon>Pleosporomycetidae</taxon>
        <taxon>Pleosporales</taxon>
        <taxon>Dothidotthiaceae</taxon>
        <taxon>Dothidotthia</taxon>
    </lineage>
</organism>
<dbReference type="EMBL" id="ML977500">
    <property type="protein sequence ID" value="KAF2132838.1"/>
    <property type="molecule type" value="Genomic_DNA"/>
</dbReference>
<sequence length="495" mass="53104">MADITGQPLPRMPKLQYRSPPPAHGMSSSWSSRSIRNLEPRKYNTPGALPAATSRASSLDIRSSSETASSTSPSLASTSSSAGSSYESKSRPKKKPGLMSSVLGFLSLKEPSQLAFEQLAEQQRQQNGKATPTSAPTITSLSGQKLPASVPKVNSKWDGVPDKVKNRDSGSSQWSKDRSSIPSQNSRGSLSNSESTIPTSAGGTRNPPNSIASPMTSVTSVSAHQDNSSIPPAPATTIVPETSWYLPDGDEPIASGALPPKSLKEDSSQDPVAGQPHVQPELESDVGRPSDEYFDARSDSPASSIDSADTIVRDTAEAIFNELNHRPHQDFAGEDSPATRPPPDNVPSSHDFLFTPQPPLPQQQPPQIDHYTPTRPIQNFSRPMHSPPTTPLNPIRPSPYRKMPKTSGLPTLYELSLASDESLETVRGNSDAYSIAPSSIAPSELSVQWYDSPRERLGLGGRIRKNDVLPWEMMGSPGGKAKKSRLSMFGKGARV</sequence>
<feature type="compositionally biased region" description="Basic and acidic residues" evidence="1">
    <location>
        <begin position="285"/>
        <end position="298"/>
    </location>
</feature>
<feature type="compositionally biased region" description="Low complexity" evidence="1">
    <location>
        <begin position="54"/>
        <end position="87"/>
    </location>
</feature>